<feature type="domain" description="RING-type" evidence="5">
    <location>
        <begin position="94"/>
        <end position="137"/>
    </location>
</feature>
<keyword evidence="7" id="KW-1185">Reference proteome</keyword>
<comment type="caution">
    <text evidence="6">The sequence shown here is derived from an EMBL/GenBank/DDBJ whole genome shotgun (WGS) entry which is preliminary data.</text>
</comment>
<keyword evidence="3" id="KW-0862">Zinc</keyword>
<dbReference type="AlphaFoldDB" id="A0A8T3A2D9"/>
<keyword evidence="2 4" id="KW-0863">Zinc-finger</keyword>
<evidence type="ECO:0000256" key="1">
    <source>
        <dbReference type="ARBA" id="ARBA00022723"/>
    </source>
</evidence>
<dbReference type="Proteomes" id="UP000829196">
    <property type="component" value="Unassembled WGS sequence"/>
</dbReference>
<name>A0A8T3A2D9_DENNO</name>
<accession>A0A8T3A2D9</accession>
<dbReference type="OrthoDB" id="8062037at2759"/>
<dbReference type="GO" id="GO:0008270">
    <property type="term" value="F:zinc ion binding"/>
    <property type="evidence" value="ECO:0007669"/>
    <property type="project" value="UniProtKB-KW"/>
</dbReference>
<reference evidence="6" key="1">
    <citation type="journal article" date="2022" name="Front. Genet.">
        <title>Chromosome-Scale Assembly of the Dendrobium nobile Genome Provides Insights Into the Molecular Mechanism of the Biosynthesis of the Medicinal Active Ingredient of Dendrobium.</title>
        <authorList>
            <person name="Xu Q."/>
            <person name="Niu S.-C."/>
            <person name="Li K.-L."/>
            <person name="Zheng P.-J."/>
            <person name="Zhang X.-J."/>
            <person name="Jia Y."/>
            <person name="Liu Y."/>
            <person name="Niu Y.-X."/>
            <person name="Yu L.-H."/>
            <person name="Chen D.-F."/>
            <person name="Zhang G.-Q."/>
        </authorList>
    </citation>
    <scope>NUCLEOTIDE SEQUENCE</scope>
    <source>
        <tissue evidence="6">Leaf</tissue>
    </source>
</reference>
<dbReference type="InterPro" id="IPR013083">
    <property type="entry name" value="Znf_RING/FYVE/PHD"/>
</dbReference>
<organism evidence="6 7">
    <name type="scientific">Dendrobium nobile</name>
    <name type="common">Orchid</name>
    <dbReference type="NCBI Taxonomy" id="94219"/>
    <lineage>
        <taxon>Eukaryota</taxon>
        <taxon>Viridiplantae</taxon>
        <taxon>Streptophyta</taxon>
        <taxon>Embryophyta</taxon>
        <taxon>Tracheophyta</taxon>
        <taxon>Spermatophyta</taxon>
        <taxon>Magnoliopsida</taxon>
        <taxon>Liliopsida</taxon>
        <taxon>Asparagales</taxon>
        <taxon>Orchidaceae</taxon>
        <taxon>Epidendroideae</taxon>
        <taxon>Malaxideae</taxon>
        <taxon>Dendrobiinae</taxon>
        <taxon>Dendrobium</taxon>
    </lineage>
</organism>
<dbReference type="PROSITE" id="PS50089">
    <property type="entry name" value="ZF_RING_2"/>
    <property type="match status" value="1"/>
</dbReference>
<evidence type="ECO:0000259" key="5">
    <source>
        <dbReference type="PROSITE" id="PS50089"/>
    </source>
</evidence>
<dbReference type="PANTHER" id="PTHR45969">
    <property type="entry name" value="RING ZINC FINGER PROTEIN-RELATED"/>
    <property type="match status" value="1"/>
</dbReference>
<protein>
    <recommendedName>
        <fullName evidence="5">RING-type domain-containing protein</fullName>
    </recommendedName>
</protein>
<gene>
    <name evidence="6" type="ORF">KFK09_028069</name>
</gene>
<dbReference type="PANTHER" id="PTHR45969:SF33">
    <property type="entry name" value="RING ZINC FINGER PROTEIN-RELATED"/>
    <property type="match status" value="1"/>
</dbReference>
<keyword evidence="1" id="KW-0479">Metal-binding</keyword>
<dbReference type="SMART" id="SM00184">
    <property type="entry name" value="RING"/>
    <property type="match status" value="1"/>
</dbReference>
<dbReference type="CDD" id="cd16448">
    <property type="entry name" value="RING-H2"/>
    <property type="match status" value="1"/>
</dbReference>
<dbReference type="GO" id="GO:0016567">
    <property type="term" value="P:protein ubiquitination"/>
    <property type="evidence" value="ECO:0007669"/>
    <property type="project" value="TreeGrafter"/>
</dbReference>
<sequence>MGFPVGYSDLLFPKLIFHLIFFLNFLRRLISSIFAVAGLSHLLESEVPWPDANLPPELCSASAILIQEILPVVRFHELLKGEGEGRRRPLADGCAVCLYEFEEREEVRWLSNCRHVFHRGCLDRWVNHDQRTCPLCRTLLIPEEMQEAFERRLWASAGVDGSFAGGEFDDSTSSVSPS</sequence>
<dbReference type="InterPro" id="IPR001841">
    <property type="entry name" value="Znf_RING"/>
</dbReference>
<dbReference type="GO" id="GO:0061630">
    <property type="term" value="F:ubiquitin protein ligase activity"/>
    <property type="evidence" value="ECO:0007669"/>
    <property type="project" value="TreeGrafter"/>
</dbReference>
<dbReference type="Gene3D" id="3.30.40.10">
    <property type="entry name" value="Zinc/RING finger domain, C3HC4 (zinc finger)"/>
    <property type="match status" value="1"/>
</dbReference>
<evidence type="ECO:0000256" key="4">
    <source>
        <dbReference type="PROSITE-ProRule" id="PRU00175"/>
    </source>
</evidence>
<dbReference type="EMBL" id="JAGYWB010000019">
    <property type="protein sequence ID" value="KAI0488242.1"/>
    <property type="molecule type" value="Genomic_DNA"/>
</dbReference>
<dbReference type="SUPFAM" id="SSF57850">
    <property type="entry name" value="RING/U-box"/>
    <property type="match status" value="1"/>
</dbReference>
<dbReference type="Pfam" id="PF13639">
    <property type="entry name" value="zf-RING_2"/>
    <property type="match status" value="1"/>
</dbReference>
<evidence type="ECO:0000313" key="6">
    <source>
        <dbReference type="EMBL" id="KAI0488242.1"/>
    </source>
</evidence>
<proteinExistence type="predicted"/>
<evidence type="ECO:0000256" key="2">
    <source>
        <dbReference type="ARBA" id="ARBA00022771"/>
    </source>
</evidence>
<evidence type="ECO:0000256" key="3">
    <source>
        <dbReference type="ARBA" id="ARBA00022833"/>
    </source>
</evidence>
<evidence type="ECO:0000313" key="7">
    <source>
        <dbReference type="Proteomes" id="UP000829196"/>
    </source>
</evidence>